<evidence type="ECO:0000256" key="8">
    <source>
        <dbReference type="ARBA" id="ARBA00023136"/>
    </source>
</evidence>
<dbReference type="GO" id="GO:0016020">
    <property type="term" value="C:membrane"/>
    <property type="evidence" value="ECO:0007669"/>
    <property type="project" value="UniProtKB-SubCell"/>
</dbReference>
<feature type="transmembrane region" description="Helical" evidence="10">
    <location>
        <begin position="141"/>
        <end position="160"/>
    </location>
</feature>
<feature type="transmembrane region" description="Helical" evidence="10">
    <location>
        <begin position="447"/>
        <end position="465"/>
    </location>
</feature>
<feature type="transmembrane region" description="Helical" evidence="10">
    <location>
        <begin position="235"/>
        <end position="256"/>
    </location>
</feature>
<comment type="function">
    <text evidence="1">Core subunit of the mitochondrial membrane respiratory chain NADH dehydrogenase (Complex I) that is believed to belong to the minimal assembly required for catalysis. Complex I functions in the transfer of electrons from NADH to the respiratory chain. The immediate electron acceptor for the enzyme is believed to be ubiquinone.</text>
</comment>
<dbReference type="GO" id="GO:0042773">
    <property type="term" value="P:ATP synthesis coupled electron transport"/>
    <property type="evidence" value="ECO:0007669"/>
    <property type="project" value="InterPro"/>
</dbReference>
<proteinExistence type="inferred from homology"/>
<evidence type="ECO:0000256" key="10">
    <source>
        <dbReference type="RuleBase" id="RU003404"/>
    </source>
</evidence>
<evidence type="ECO:0000256" key="6">
    <source>
        <dbReference type="ARBA" id="ARBA00022982"/>
    </source>
</evidence>
<feature type="transmembrane region" description="Helical" evidence="10">
    <location>
        <begin position="166"/>
        <end position="184"/>
    </location>
</feature>
<dbReference type="AlphaFoldDB" id="A0A4Y1QC67"/>
<keyword evidence="6" id="KW-0249">Electron transport</keyword>
<keyword evidence="7 10" id="KW-1133">Transmembrane helix</keyword>
<feature type="domain" description="NADH-Ubiquinone oxidoreductase (complex I) chain 5 N-terminal" evidence="12">
    <location>
        <begin position="37"/>
        <end position="87"/>
    </location>
</feature>
<dbReference type="PANTHER" id="PTHR42829:SF2">
    <property type="entry name" value="NADH-UBIQUINONE OXIDOREDUCTASE CHAIN 5"/>
    <property type="match status" value="1"/>
</dbReference>
<dbReference type="InterPro" id="IPR001516">
    <property type="entry name" value="Proton_antipo_N"/>
</dbReference>
<feature type="transmembrane region" description="Helical" evidence="10">
    <location>
        <begin position="288"/>
        <end position="309"/>
    </location>
</feature>
<dbReference type="InterPro" id="IPR001750">
    <property type="entry name" value="ND/Mrp_TM"/>
</dbReference>
<evidence type="ECO:0000256" key="9">
    <source>
        <dbReference type="ARBA" id="ARBA00049551"/>
    </source>
</evidence>
<dbReference type="GO" id="GO:0003954">
    <property type="term" value="F:NADH dehydrogenase activity"/>
    <property type="evidence" value="ECO:0007669"/>
    <property type="project" value="TreeGrafter"/>
</dbReference>
<dbReference type="OrthoDB" id="2544694at2759"/>
<evidence type="ECO:0000259" key="11">
    <source>
        <dbReference type="Pfam" id="PF00361"/>
    </source>
</evidence>
<feature type="transmembrane region" description="Helical" evidence="10">
    <location>
        <begin position="113"/>
        <end position="129"/>
    </location>
</feature>
<dbReference type="EMBL" id="AP018461">
    <property type="protein sequence ID" value="BBC27628.1"/>
    <property type="molecule type" value="Genomic_DNA"/>
</dbReference>
<dbReference type="EC" id="7.1.1.2" evidence="3 10"/>
<evidence type="ECO:0000259" key="12">
    <source>
        <dbReference type="Pfam" id="PF00662"/>
    </source>
</evidence>
<evidence type="ECO:0000256" key="5">
    <source>
        <dbReference type="ARBA" id="ARBA00022692"/>
    </source>
</evidence>
<organism evidence="13">
    <name type="scientific">Vespa velutina</name>
    <name type="common">Asian yellow-legged hornet</name>
    <dbReference type="NCBI Taxonomy" id="202808"/>
    <lineage>
        <taxon>Eukaryota</taxon>
        <taxon>Metazoa</taxon>
        <taxon>Ecdysozoa</taxon>
        <taxon>Arthropoda</taxon>
        <taxon>Hexapoda</taxon>
        <taxon>Insecta</taxon>
        <taxon>Pterygota</taxon>
        <taxon>Neoptera</taxon>
        <taxon>Endopterygota</taxon>
        <taxon>Hymenoptera</taxon>
        <taxon>Apocrita</taxon>
        <taxon>Aculeata</taxon>
        <taxon>Vespoidea</taxon>
        <taxon>Vespidae</taxon>
        <taxon>Vespinae</taxon>
        <taxon>Vespa</taxon>
    </lineage>
</organism>
<feature type="transmembrane region" description="Helical" evidence="10">
    <location>
        <begin position="477"/>
        <end position="497"/>
    </location>
</feature>
<keyword evidence="10 13" id="KW-0496">Mitochondrion</keyword>
<evidence type="ECO:0000256" key="1">
    <source>
        <dbReference type="ARBA" id="ARBA00003257"/>
    </source>
</evidence>
<feature type="transmembrane region" description="Helical" evidence="10">
    <location>
        <begin position="196"/>
        <end position="223"/>
    </location>
</feature>
<evidence type="ECO:0000313" key="13">
    <source>
        <dbReference type="EMBL" id="BBC27628.1"/>
    </source>
</evidence>
<evidence type="ECO:0000256" key="2">
    <source>
        <dbReference type="ARBA" id="ARBA00004141"/>
    </source>
</evidence>
<dbReference type="Pfam" id="PF00361">
    <property type="entry name" value="Proton_antipo_M"/>
    <property type="match status" value="1"/>
</dbReference>
<dbReference type="PRINTS" id="PR01434">
    <property type="entry name" value="NADHDHGNASE5"/>
</dbReference>
<feature type="transmembrane region" description="Helical" evidence="10">
    <location>
        <begin position="263"/>
        <end position="282"/>
    </location>
</feature>
<sequence length="558" mass="65461">MMLVMNIFFFFFLSLSFMILSMIFLLMKLSLLMEWVFMSINSMNMEFILYVDWVSMMFFSLVLMISSFVMLYSLSYMEGDININRFFMLVIMFVLSMLLLIICPNIMGLLLGWDGLGLISYCLVIYYQNWKSFSSGMITVLLNRIGDVGILMMISLMVILGSWNGIFYSFNFFFFSLLLMLSAFTKSAQLPFSTWLPLAMAAPTPVSSLVHSSTLVTAGVYLLMRYNNYLIDNHLMGLMLFISSSTMMMSGLMANFENDLKKIIALSTLSQLGLMMSILSLGEVELGFMHLVIHALFKSLLFMCSGILIHQMNNNQDIRFMGSLISYYPFVSLVFFISLMSLCGFPFFSGYYSKDLIMEVFLMTKMNMFSMFMLMISTLFTVSYSIRLIILVYLNYMSKMNYFILMSENLLMSLSLIILYLYSLMIGYFLINLMDFTLIILSLFEKLMVFQICLMGFVMGWYMSFINLINLNNFMKIFFSSMWGLNIMYMKISFYPLKFSMYMYKVFDKGILEYMFVYGMEKKLLVSLFDLLMLNKFMYLNLFMFMYFLIFMMMIYMY</sequence>
<dbReference type="Pfam" id="PF00662">
    <property type="entry name" value="Proton_antipo_N"/>
    <property type="match status" value="1"/>
</dbReference>
<comment type="similarity">
    <text evidence="10">Belongs to the complex I subunit 5 family.</text>
</comment>
<keyword evidence="10" id="KW-0830">Ubiquinone</keyword>
<feature type="transmembrane region" description="Helical" evidence="10">
    <location>
        <begin position="372"/>
        <end position="396"/>
    </location>
</feature>
<feature type="transmembrane region" description="Helical" evidence="10">
    <location>
        <begin position="537"/>
        <end position="557"/>
    </location>
</feature>
<geneLocation type="mitochondrion" evidence="13"/>
<dbReference type="PANTHER" id="PTHR42829">
    <property type="entry name" value="NADH-UBIQUINONE OXIDOREDUCTASE CHAIN 5"/>
    <property type="match status" value="1"/>
</dbReference>
<dbReference type="GO" id="GO:0008137">
    <property type="term" value="F:NADH dehydrogenase (ubiquinone) activity"/>
    <property type="evidence" value="ECO:0007669"/>
    <property type="project" value="UniProtKB-EC"/>
</dbReference>
<comment type="subcellular location">
    <subcellularLocation>
        <location evidence="2">Membrane</location>
        <topology evidence="2">Multi-pass membrane protein</topology>
    </subcellularLocation>
</comment>
<feature type="transmembrane region" description="Helical" evidence="10">
    <location>
        <begin position="7"/>
        <end position="27"/>
    </location>
</feature>
<evidence type="ECO:0000256" key="4">
    <source>
        <dbReference type="ARBA" id="ARBA00021096"/>
    </source>
</evidence>
<comment type="function">
    <text evidence="10">Core subunit of the mitochondrial membrane respiratory chain NADH dehydrogenase (Complex I) which catalyzes electron transfer from NADH through the respiratory chain, using ubiquinone as an electron acceptor. Essential for the catalytic activity and assembly of complex I.</text>
</comment>
<protein>
    <recommendedName>
        <fullName evidence="4 10">NADH-ubiquinone oxidoreductase chain 5</fullName>
        <ecNumber evidence="3 10">7.1.1.2</ecNumber>
    </recommendedName>
</protein>
<feature type="transmembrane region" description="Helical" evidence="10">
    <location>
        <begin position="86"/>
        <end position="107"/>
    </location>
</feature>
<feature type="transmembrane region" description="Helical" evidence="10">
    <location>
        <begin position="330"/>
        <end position="352"/>
    </location>
</feature>
<feature type="transmembrane region" description="Helical" evidence="10">
    <location>
        <begin position="47"/>
        <end position="74"/>
    </location>
</feature>
<keyword evidence="5 10" id="KW-0812">Transmembrane</keyword>
<comment type="catalytic activity">
    <reaction evidence="9 10">
        <text>a ubiquinone + NADH + 5 H(+)(in) = a ubiquinol + NAD(+) + 4 H(+)(out)</text>
        <dbReference type="Rhea" id="RHEA:29091"/>
        <dbReference type="Rhea" id="RHEA-COMP:9565"/>
        <dbReference type="Rhea" id="RHEA-COMP:9566"/>
        <dbReference type="ChEBI" id="CHEBI:15378"/>
        <dbReference type="ChEBI" id="CHEBI:16389"/>
        <dbReference type="ChEBI" id="CHEBI:17976"/>
        <dbReference type="ChEBI" id="CHEBI:57540"/>
        <dbReference type="ChEBI" id="CHEBI:57945"/>
        <dbReference type="EC" id="7.1.1.2"/>
    </reaction>
</comment>
<keyword evidence="10" id="KW-0520">NAD</keyword>
<keyword evidence="8 10" id="KW-0472">Membrane</keyword>
<dbReference type="GO" id="GO:0015990">
    <property type="term" value="P:electron transport coupled proton transport"/>
    <property type="evidence" value="ECO:0007669"/>
    <property type="project" value="TreeGrafter"/>
</dbReference>
<evidence type="ECO:0000256" key="7">
    <source>
        <dbReference type="ARBA" id="ARBA00022989"/>
    </source>
</evidence>
<name>A0A4Y1QC67_VESVE</name>
<feature type="domain" description="NADH:quinone oxidoreductase/Mrp antiporter transmembrane" evidence="11">
    <location>
        <begin position="105"/>
        <end position="380"/>
    </location>
</feature>
<feature type="transmembrane region" description="Helical" evidence="10">
    <location>
        <begin position="417"/>
        <end position="441"/>
    </location>
</feature>
<evidence type="ECO:0000256" key="3">
    <source>
        <dbReference type="ARBA" id="ARBA00012944"/>
    </source>
</evidence>
<keyword evidence="10" id="KW-0813">Transport</keyword>
<gene>
    <name evidence="13" type="primary">ND5</name>
</gene>
<accession>A0A4Y1QC67</accession>
<dbReference type="InterPro" id="IPR003945">
    <property type="entry name" value="NU5C-like"/>
</dbReference>
<reference evidence="13" key="1">
    <citation type="journal article" date="2019" name="Mitochondrial DNA A DNA Mapp Seq Anal">
        <title>Origins of Vespa velutina hornets that recently invaded Iki Island, Japan and Jersey Island, UK.</title>
        <authorList>
            <person name="Takahashi J."/>
            <person name="Okuyama H."/>
            <person name="Kiyoshi T."/>
            <person name="Takeuchi T."/>
            <person name="Martin S.J."/>
        </authorList>
    </citation>
    <scope>NUCLEOTIDE SEQUENCE</scope>
    <source>
        <strain evidence="13">Vv_UK_01</strain>
    </source>
</reference>